<organism evidence="2 3">
    <name type="scientific">Gemmata obscuriglobus</name>
    <dbReference type="NCBI Taxonomy" id="114"/>
    <lineage>
        <taxon>Bacteria</taxon>
        <taxon>Pseudomonadati</taxon>
        <taxon>Planctomycetota</taxon>
        <taxon>Planctomycetia</taxon>
        <taxon>Gemmatales</taxon>
        <taxon>Gemmataceae</taxon>
        <taxon>Gemmata</taxon>
    </lineage>
</organism>
<evidence type="ECO:0000313" key="3">
    <source>
        <dbReference type="Proteomes" id="UP000245802"/>
    </source>
</evidence>
<dbReference type="OrthoDB" id="6692273at2"/>
<sequence>MNNKSVLEQANAAVTKGDYEGFLSFCTDDTVWTFVGDRVLRGKEAVRQWMAETYTAPPELTVDHLIEEGEFLTAVGTVTMVGGHGKKERFAYCDVWRLRDGKLAEVRAFVIKDEVT</sequence>
<dbReference type="AlphaFoldDB" id="A0A2Z3H3Q7"/>
<proteinExistence type="predicted"/>
<dbReference type="Proteomes" id="UP000245802">
    <property type="component" value="Chromosome"/>
</dbReference>
<reference evidence="2 3" key="1">
    <citation type="submission" date="2018-01" db="EMBL/GenBank/DDBJ databases">
        <title>G. obscuriglobus.</title>
        <authorList>
            <person name="Franke J."/>
            <person name="Blomberg W."/>
            <person name="Selmecki A."/>
        </authorList>
    </citation>
    <scope>NUCLEOTIDE SEQUENCE [LARGE SCALE GENOMIC DNA]</scope>
    <source>
        <strain evidence="2 3">DSM 5831</strain>
    </source>
</reference>
<dbReference type="Gene3D" id="3.10.450.50">
    <property type="match status" value="1"/>
</dbReference>
<dbReference type="EMBL" id="CP025958">
    <property type="protein sequence ID" value="AWM39491.1"/>
    <property type="molecule type" value="Genomic_DNA"/>
</dbReference>
<gene>
    <name evidence="2" type="ORF">C1280_22520</name>
</gene>
<dbReference type="SUPFAM" id="SSF54427">
    <property type="entry name" value="NTF2-like"/>
    <property type="match status" value="1"/>
</dbReference>
<dbReference type="InterPro" id="IPR037401">
    <property type="entry name" value="SnoaL-like"/>
</dbReference>
<dbReference type="Pfam" id="PF12680">
    <property type="entry name" value="SnoaL_2"/>
    <property type="match status" value="1"/>
</dbReference>
<feature type="domain" description="SnoaL-like" evidence="1">
    <location>
        <begin position="8"/>
        <end position="106"/>
    </location>
</feature>
<name>A0A2Z3H3Q7_9BACT</name>
<protein>
    <submittedName>
        <fullName evidence="2">Nuclear transport factor 2 family protein</fullName>
    </submittedName>
</protein>
<dbReference type="InterPro" id="IPR032710">
    <property type="entry name" value="NTF2-like_dom_sf"/>
</dbReference>
<dbReference type="RefSeq" id="WP_010046953.1">
    <property type="nucleotide sequence ID" value="NZ_CP025958.1"/>
</dbReference>
<dbReference type="KEGG" id="gog:C1280_22520"/>
<evidence type="ECO:0000313" key="2">
    <source>
        <dbReference type="EMBL" id="AWM39491.1"/>
    </source>
</evidence>
<evidence type="ECO:0000259" key="1">
    <source>
        <dbReference type="Pfam" id="PF12680"/>
    </source>
</evidence>
<accession>A0A2Z3H3Q7</accession>
<keyword evidence="3" id="KW-1185">Reference proteome</keyword>